<dbReference type="Proteomes" id="UP001162162">
    <property type="component" value="Unassembled WGS sequence"/>
</dbReference>
<protein>
    <recommendedName>
        <fullName evidence="3">Transposase</fullName>
    </recommendedName>
</protein>
<evidence type="ECO:0008006" key="3">
    <source>
        <dbReference type="Google" id="ProtNLM"/>
    </source>
</evidence>
<dbReference type="InterPro" id="IPR036397">
    <property type="entry name" value="RNaseH_sf"/>
</dbReference>
<keyword evidence="2" id="KW-1185">Reference proteome</keyword>
<dbReference type="EMBL" id="JAPWTK010000125">
    <property type="protein sequence ID" value="KAJ8949013.1"/>
    <property type="molecule type" value="Genomic_DNA"/>
</dbReference>
<proteinExistence type="predicted"/>
<dbReference type="PANTHER" id="PTHR47326:SF1">
    <property type="entry name" value="HTH PSQ-TYPE DOMAIN-CONTAINING PROTEIN"/>
    <property type="match status" value="1"/>
</dbReference>
<dbReference type="Gene3D" id="3.30.420.10">
    <property type="entry name" value="Ribonuclease H-like superfamily/Ribonuclease H"/>
    <property type="match status" value="1"/>
</dbReference>
<gene>
    <name evidence="1" type="ORF">NQ318_005187</name>
</gene>
<dbReference type="GO" id="GO:0003676">
    <property type="term" value="F:nucleic acid binding"/>
    <property type="evidence" value="ECO:0007669"/>
    <property type="project" value="InterPro"/>
</dbReference>
<evidence type="ECO:0000313" key="2">
    <source>
        <dbReference type="Proteomes" id="UP001162162"/>
    </source>
</evidence>
<sequence>MSSNFERTIIHPLKTYYQVIFLARMQFCEFILRRNRQDAYFVNKILFTDEATFTRRGIFNRKNCHIWADQNPNSDWVRHFQHKFKINIWCGMIGDYLVGPFELPAKLNGHEWGGNGRGVAK</sequence>
<dbReference type="AlphaFoldDB" id="A0AAV8YCY4"/>
<name>A0AAV8YCY4_9CUCU</name>
<comment type="caution">
    <text evidence="1">The sequence shown here is derived from an EMBL/GenBank/DDBJ whole genome shotgun (WGS) entry which is preliminary data.</text>
</comment>
<dbReference type="PANTHER" id="PTHR47326">
    <property type="entry name" value="TRANSPOSABLE ELEMENT TC3 TRANSPOSASE-LIKE PROTEIN"/>
    <property type="match status" value="1"/>
</dbReference>
<reference evidence="1" key="1">
    <citation type="journal article" date="2023" name="Insect Mol. Biol.">
        <title>Genome sequencing provides insights into the evolution of gene families encoding plant cell wall-degrading enzymes in longhorned beetles.</title>
        <authorList>
            <person name="Shin N.R."/>
            <person name="Okamura Y."/>
            <person name="Kirsch R."/>
            <person name="Pauchet Y."/>
        </authorList>
    </citation>
    <scope>NUCLEOTIDE SEQUENCE</scope>
    <source>
        <strain evidence="1">AMC_N1</strain>
    </source>
</reference>
<accession>A0AAV8YCY4</accession>
<evidence type="ECO:0000313" key="1">
    <source>
        <dbReference type="EMBL" id="KAJ8949013.1"/>
    </source>
</evidence>
<organism evidence="1 2">
    <name type="scientific">Aromia moschata</name>
    <dbReference type="NCBI Taxonomy" id="1265417"/>
    <lineage>
        <taxon>Eukaryota</taxon>
        <taxon>Metazoa</taxon>
        <taxon>Ecdysozoa</taxon>
        <taxon>Arthropoda</taxon>
        <taxon>Hexapoda</taxon>
        <taxon>Insecta</taxon>
        <taxon>Pterygota</taxon>
        <taxon>Neoptera</taxon>
        <taxon>Endopterygota</taxon>
        <taxon>Coleoptera</taxon>
        <taxon>Polyphaga</taxon>
        <taxon>Cucujiformia</taxon>
        <taxon>Chrysomeloidea</taxon>
        <taxon>Cerambycidae</taxon>
        <taxon>Cerambycinae</taxon>
        <taxon>Callichromatini</taxon>
        <taxon>Aromia</taxon>
    </lineage>
</organism>